<accession>A0ABT8KUL5</accession>
<dbReference type="EMBL" id="JAUJEA010000011">
    <property type="protein sequence ID" value="MDN5204460.1"/>
    <property type="molecule type" value="Genomic_DNA"/>
</dbReference>
<organism evidence="2 3">
    <name type="scientific">Splendidivirga corallicola</name>
    <dbReference type="NCBI Taxonomy" id="3051826"/>
    <lineage>
        <taxon>Bacteria</taxon>
        <taxon>Pseudomonadati</taxon>
        <taxon>Bacteroidota</taxon>
        <taxon>Cytophagia</taxon>
        <taxon>Cytophagales</taxon>
        <taxon>Splendidivirgaceae</taxon>
        <taxon>Splendidivirga</taxon>
    </lineage>
</organism>
<feature type="repeat" description="TPR" evidence="1">
    <location>
        <begin position="320"/>
        <end position="353"/>
    </location>
</feature>
<protein>
    <recommendedName>
        <fullName evidence="4">Tetratricopeptide repeat protein</fullName>
    </recommendedName>
</protein>
<dbReference type="Gene3D" id="1.25.40.10">
    <property type="entry name" value="Tetratricopeptide repeat domain"/>
    <property type="match status" value="1"/>
</dbReference>
<dbReference type="Proteomes" id="UP001172082">
    <property type="component" value="Unassembled WGS sequence"/>
</dbReference>
<evidence type="ECO:0000313" key="3">
    <source>
        <dbReference type="Proteomes" id="UP001172082"/>
    </source>
</evidence>
<dbReference type="PROSITE" id="PS50005">
    <property type="entry name" value="TPR"/>
    <property type="match status" value="1"/>
</dbReference>
<keyword evidence="1" id="KW-0802">TPR repeat</keyword>
<evidence type="ECO:0000313" key="2">
    <source>
        <dbReference type="EMBL" id="MDN5204460.1"/>
    </source>
</evidence>
<evidence type="ECO:0000256" key="1">
    <source>
        <dbReference type="PROSITE-ProRule" id="PRU00339"/>
    </source>
</evidence>
<gene>
    <name evidence="2" type="ORF">QQ008_23910</name>
</gene>
<reference evidence="2" key="1">
    <citation type="submission" date="2023-06" db="EMBL/GenBank/DDBJ databases">
        <title>Genomic of Parafulvivirga corallium.</title>
        <authorList>
            <person name="Wang G."/>
        </authorList>
    </citation>
    <scope>NUCLEOTIDE SEQUENCE</scope>
    <source>
        <strain evidence="2">BMA10</strain>
    </source>
</reference>
<comment type="caution">
    <text evidence="2">The sequence shown here is derived from an EMBL/GenBank/DDBJ whole genome shotgun (WGS) entry which is preliminary data.</text>
</comment>
<name>A0ABT8KUL5_9BACT</name>
<dbReference type="SUPFAM" id="SSF48452">
    <property type="entry name" value="TPR-like"/>
    <property type="match status" value="1"/>
</dbReference>
<dbReference type="SMART" id="SM00028">
    <property type="entry name" value="TPR"/>
    <property type="match status" value="2"/>
</dbReference>
<evidence type="ECO:0008006" key="4">
    <source>
        <dbReference type="Google" id="ProtNLM"/>
    </source>
</evidence>
<dbReference type="InterPro" id="IPR019734">
    <property type="entry name" value="TPR_rpt"/>
</dbReference>
<keyword evidence="3" id="KW-1185">Reference proteome</keyword>
<dbReference type="InterPro" id="IPR011990">
    <property type="entry name" value="TPR-like_helical_dom_sf"/>
</dbReference>
<proteinExistence type="predicted"/>
<sequence length="440" mass="50306">MHKIEARFILLFFSITFSFNQTFAQKHLKLPSDSLKQLATRANYALFSDHCAQGNFEEATAPLYWLLTNAPDVHNSIYINGVKVYHTLATMEKVPARKEILQDSVMLLYDLRILYFGEEANVFNRKVSKAYGYYRNKVDKLQDLKNMFERAFELNGKNIFNNNLAPYFDVICKYKHAGNTITDEEVLAIYDQLMAIIDHKVKVVKKNIEVLEKSKEVIDKIFSGCYPIDCDFVQNNLGDKLKADPTDLNLAKRIVSFCLNGKCTDIPIFLFAAEIVFDNEPTYGLGNYIGKKRAALKDYNIAIRFYNEAMALTEDKGQKAATLIDIGKCYTAKGEKVEARKSFRAAIEQDPTQKIAYELIGDLYLNSEECFNKEDVVEYRAVYIAAYKMYALAGNTTKMAEVKEQFPSASEIFFKKLEVGQSFTVGCWINEIITLQKREG</sequence>
<dbReference type="RefSeq" id="WP_346754483.1">
    <property type="nucleotide sequence ID" value="NZ_JAUJEA010000011.1"/>
</dbReference>